<organism evidence="2 3">
    <name type="scientific">Empedobacter falsenii</name>
    <dbReference type="NCBI Taxonomy" id="343874"/>
    <lineage>
        <taxon>Bacteria</taxon>
        <taxon>Pseudomonadati</taxon>
        <taxon>Bacteroidota</taxon>
        <taxon>Flavobacteriia</taxon>
        <taxon>Flavobacteriales</taxon>
        <taxon>Weeksellaceae</taxon>
        <taxon>Empedobacter</taxon>
    </lineage>
</organism>
<dbReference type="RefSeq" id="WP_114998253.1">
    <property type="nucleotide sequence ID" value="NZ_UFXS01000001.1"/>
</dbReference>
<evidence type="ECO:0000256" key="1">
    <source>
        <dbReference type="SAM" id="Coils"/>
    </source>
</evidence>
<dbReference type="Proteomes" id="UP000254737">
    <property type="component" value="Unassembled WGS sequence"/>
</dbReference>
<evidence type="ECO:0000313" key="3">
    <source>
        <dbReference type="Proteomes" id="UP000254737"/>
    </source>
</evidence>
<dbReference type="InterPro" id="IPR027417">
    <property type="entry name" value="P-loop_NTPase"/>
</dbReference>
<sequence>MDWVSPKNYYGISGRATAKSSDILAERSIAIAENMPRAYFAWVADTYENAIGNVRDALIEGWNRKGWEEGIHYVLDERPPKYFDKPYKSPKSFKHTISTYNGCFFKIVSLAQPSSAAGNSYQHLFGDEAKYFNEEKLKKLTPAIRGEYTKFSESIYYRGRTFTTDMPNPVEGEFDWILQQEKNMDVEQIKLIITIFVELNEARKDYFKATKNRDALKLKAVQKRLVKLQAYYNRARRDSTLFMIGSTFANIEILTLGYFEDTLEGGNIEDFKTAILSMKPGIPQGAKFYTNLGTHHFFEDGLKLDFIDNYSLHEEFKPTAKNMRFEYYDPQLPVSAGMDFGDMISMVTGQERENYIYALKNIFAVPDDETDKFVSEQSFTLNKIAKEFVEFYKGHKNRTLYLFYDRSGNAYQNINRDWANDTKVAIEKAGQEIGEIWEVELMSRGQAKIDQAEEYRFMTKYLSEGIAGIPDVRIYKNFNKELKSSLEITKIKVRKNSKGETVIEKNKSSESLPYRLRPMYSTNFSDAFKYWLMRRDWRMLSKTNNSESSIIPDVGIF</sequence>
<keyword evidence="1" id="KW-0175">Coiled coil</keyword>
<feature type="coiled-coil region" evidence="1">
    <location>
        <begin position="199"/>
        <end position="238"/>
    </location>
</feature>
<proteinExistence type="predicted"/>
<dbReference type="Gene3D" id="3.40.50.300">
    <property type="entry name" value="P-loop containing nucleotide triphosphate hydrolases"/>
    <property type="match status" value="1"/>
</dbReference>
<gene>
    <name evidence="2" type="ORF">NCTC13456_00305</name>
</gene>
<reference evidence="2 3" key="1">
    <citation type="submission" date="2018-06" db="EMBL/GenBank/DDBJ databases">
        <authorList>
            <consortium name="Pathogen Informatics"/>
            <person name="Doyle S."/>
        </authorList>
    </citation>
    <scope>NUCLEOTIDE SEQUENCE [LARGE SCALE GENOMIC DNA]</scope>
    <source>
        <strain evidence="2 3">NCTC13456</strain>
    </source>
</reference>
<dbReference type="EMBL" id="UFXS01000001">
    <property type="protein sequence ID" value="STD53088.1"/>
    <property type="molecule type" value="Genomic_DNA"/>
</dbReference>
<protein>
    <submittedName>
        <fullName evidence="2">Uncharacterized protein</fullName>
    </submittedName>
</protein>
<evidence type="ECO:0000313" key="2">
    <source>
        <dbReference type="EMBL" id="STD53088.1"/>
    </source>
</evidence>
<dbReference type="AlphaFoldDB" id="A0A376G0A8"/>
<name>A0A376G0A8_9FLAO</name>
<accession>A0A376G0A8</accession>